<dbReference type="PANTHER" id="PTHR37477:SF1">
    <property type="entry name" value="COBALT-PRECORRIN-5A HYDROLASE"/>
    <property type="match status" value="1"/>
</dbReference>
<dbReference type="InterPro" id="IPR052553">
    <property type="entry name" value="CbiG_hydrolase"/>
</dbReference>
<dbReference type="SUPFAM" id="SSF159672">
    <property type="entry name" value="CbiG N-terminal domain-like"/>
    <property type="match status" value="1"/>
</dbReference>
<evidence type="ECO:0000256" key="1">
    <source>
        <dbReference type="SAM" id="MobiDB-lite"/>
    </source>
</evidence>
<protein>
    <recommendedName>
        <fullName evidence="2">Cobalamin synthesis G N-terminal domain-containing protein</fullName>
    </recommendedName>
</protein>
<dbReference type="PANTHER" id="PTHR37477">
    <property type="entry name" value="COBALT-PRECORRIN-5A HYDROLASE"/>
    <property type="match status" value="1"/>
</dbReference>
<dbReference type="EMBL" id="CP131061">
    <property type="protein sequence ID" value="WNY26975.1"/>
    <property type="molecule type" value="Genomic_DNA"/>
</dbReference>
<reference evidence="3 4" key="1">
    <citation type="submission" date="2023-07" db="EMBL/GenBank/DDBJ databases">
        <title>Closed genome sequence of Methanosarcinaceae archaeon Am2.</title>
        <authorList>
            <person name="Poehlein A."/>
            <person name="Protasov E."/>
            <person name="Platt K."/>
            <person name="Reeh H."/>
            <person name="Daniel R."/>
            <person name="Brune A."/>
        </authorList>
    </citation>
    <scope>NUCLEOTIDE SEQUENCE [LARGE SCALE GENOMIC DNA]</scope>
    <source>
        <strain evidence="3 4">Am2</strain>
    </source>
</reference>
<dbReference type="Pfam" id="PF11760">
    <property type="entry name" value="CbiG_N"/>
    <property type="match status" value="1"/>
</dbReference>
<feature type="region of interest" description="Disordered" evidence="1">
    <location>
        <begin position="178"/>
        <end position="207"/>
    </location>
</feature>
<evidence type="ECO:0000259" key="2">
    <source>
        <dbReference type="Pfam" id="PF11760"/>
    </source>
</evidence>
<proteinExistence type="predicted"/>
<feature type="domain" description="Cobalamin synthesis G N-terminal" evidence="2">
    <location>
        <begin position="35"/>
        <end position="113"/>
    </location>
</feature>
<dbReference type="RefSeq" id="WP_338098443.1">
    <property type="nucleotide sequence ID" value="NZ_CP131061.1"/>
</dbReference>
<gene>
    <name evidence="3" type="ORF">MsAm2_07580</name>
</gene>
<name>A0AA96ZVL1_9EURY</name>
<dbReference type="InterPro" id="IPR038029">
    <property type="entry name" value="GbiG_N_sf"/>
</dbReference>
<organism evidence="3 4">
    <name type="scientific">Methanolapillus ohkumae</name>
    <dbReference type="NCBI Taxonomy" id="3028298"/>
    <lineage>
        <taxon>Archaea</taxon>
        <taxon>Methanobacteriati</taxon>
        <taxon>Methanobacteriota</taxon>
        <taxon>Stenosarchaea group</taxon>
        <taxon>Methanomicrobia</taxon>
        <taxon>Methanosarcinales</taxon>
        <taxon>Methanosarcinaceae</taxon>
        <taxon>Methanolapillus</taxon>
    </lineage>
</organism>
<sequence length="207" mass="22765">MDLKIAVLTFERNMETAKKVSAHLKGDVVLYEKGIFKDIFSKYNVVVALFASGIAVREIAPYLGSKWDDPALVVLDSGLNFAIPVLGGHHGGNEVARRLVELGAVPVITTATEVHQKPSVEGIAEKLNCVVKNKKSTIAVNCALLDQEMDVLEIRGPKIIVVDEDVSVLVQRKDGNGEKIDVDRSDELDKINKEKQIKDKQPKEKQP</sequence>
<keyword evidence="4" id="KW-1185">Reference proteome</keyword>
<dbReference type="Gene3D" id="3.40.50.11220">
    <property type="match status" value="1"/>
</dbReference>
<dbReference type="InterPro" id="IPR021744">
    <property type="entry name" value="CbiG_N"/>
</dbReference>
<accession>A0AA96ZVL1</accession>
<evidence type="ECO:0000313" key="4">
    <source>
        <dbReference type="Proteomes" id="UP001304970"/>
    </source>
</evidence>
<evidence type="ECO:0000313" key="3">
    <source>
        <dbReference type="EMBL" id="WNY26975.1"/>
    </source>
</evidence>
<dbReference type="AlphaFoldDB" id="A0AA96ZVL1"/>
<dbReference type="Proteomes" id="UP001304970">
    <property type="component" value="Chromosome"/>
</dbReference>
<dbReference type="GeneID" id="89228176"/>